<dbReference type="EMBL" id="MU791126">
    <property type="protein sequence ID" value="KAJ3991180.1"/>
    <property type="molecule type" value="Genomic_DNA"/>
</dbReference>
<proteinExistence type="predicted"/>
<feature type="region of interest" description="Disordered" evidence="1">
    <location>
        <begin position="1"/>
        <end position="107"/>
    </location>
</feature>
<accession>A0ABQ8PXQ1</accession>
<gene>
    <name evidence="2" type="ORF">F5050DRAFT_1872356</name>
</gene>
<keyword evidence="3" id="KW-1185">Reference proteome</keyword>
<dbReference type="Proteomes" id="UP001163828">
    <property type="component" value="Unassembled WGS sequence"/>
</dbReference>
<sequence length="465" mass="51348">GERQEWASESDSSFHLDSDSDSAFGADPEGLPPQATTPSSTPSLNMQHVQTPSPAPVPLNPLFHESSLRRTRSQTACLSVNPPSSSSKSSSSSGSSFSRSSRELREVERLEREVAHLRQANAGLIEESASLRAQRDAAQAHAVFAGQQYSLYKYRYNEKTKKKDSSKRVTTSVRILTSNQGRKEIAEDSARKAEKKKAEEERLNAAFSGSLKSMTKNEELKKHPRYIGLFERIRKRKDPPTGNDSAGSPGPSPMPDPKPSCRACQTADERLHSDTSVTQGPEDPNFARSVADTRSIHWKYLTKVGFTFKNILNVAIYLDFDLGFVQNKKIPDSDTFVQLDPLNQVLILLAVICHLIIGLSIDQSNFIVQSAILCAYLGIGDHHASDLDRPFSPSQNAIISDMPKNLPDALKKLDVDGHFDFYAICPSCSFSNKAQPLKGKKMFYDFLDTCLNKVVGKNGISVLKL</sequence>
<feature type="non-terminal residue" evidence="2">
    <location>
        <position position="1"/>
    </location>
</feature>
<reference evidence="2" key="1">
    <citation type="submission" date="2022-08" db="EMBL/GenBank/DDBJ databases">
        <authorList>
            <consortium name="DOE Joint Genome Institute"/>
            <person name="Min B."/>
            <person name="Riley R."/>
            <person name="Sierra-Patev S."/>
            <person name="Naranjo-Ortiz M."/>
            <person name="Looney B."/>
            <person name="Konkel Z."/>
            <person name="Slot J.C."/>
            <person name="Sakamoto Y."/>
            <person name="Steenwyk J.L."/>
            <person name="Rokas A."/>
            <person name="Carro J."/>
            <person name="Camarero S."/>
            <person name="Ferreira P."/>
            <person name="Molpeceres G."/>
            <person name="Ruiz-Duenas F.J."/>
            <person name="Serrano A."/>
            <person name="Henrissat B."/>
            <person name="Drula E."/>
            <person name="Hughes K.W."/>
            <person name="Mata J.L."/>
            <person name="Ishikawa N.K."/>
            <person name="Vargas-Isla R."/>
            <person name="Ushijima S."/>
            <person name="Smith C.A."/>
            <person name="Ahrendt S."/>
            <person name="Andreopoulos W."/>
            <person name="He G."/>
            <person name="Labutti K."/>
            <person name="Lipzen A."/>
            <person name="Ng V."/>
            <person name="Sandor L."/>
            <person name="Barry K."/>
            <person name="Martinez A.T."/>
            <person name="Xiao Y."/>
            <person name="Gibbons J.G."/>
            <person name="Terashima K."/>
            <person name="Hibbett D.S."/>
            <person name="Grigoriev I.V."/>
        </authorList>
    </citation>
    <scope>NUCLEOTIDE SEQUENCE</scope>
    <source>
        <strain evidence="2">TFB10827</strain>
    </source>
</reference>
<feature type="compositionally biased region" description="Polar residues" evidence="1">
    <location>
        <begin position="73"/>
        <end position="83"/>
    </location>
</feature>
<feature type="region of interest" description="Disordered" evidence="1">
    <location>
        <begin position="229"/>
        <end position="263"/>
    </location>
</feature>
<evidence type="ECO:0000313" key="2">
    <source>
        <dbReference type="EMBL" id="KAJ3991180.1"/>
    </source>
</evidence>
<evidence type="ECO:0000313" key="3">
    <source>
        <dbReference type="Proteomes" id="UP001163828"/>
    </source>
</evidence>
<protein>
    <submittedName>
        <fullName evidence="2">Uncharacterized protein</fullName>
    </submittedName>
</protein>
<organism evidence="2 3">
    <name type="scientific">Lentinula boryana</name>
    <dbReference type="NCBI Taxonomy" id="40481"/>
    <lineage>
        <taxon>Eukaryota</taxon>
        <taxon>Fungi</taxon>
        <taxon>Dikarya</taxon>
        <taxon>Basidiomycota</taxon>
        <taxon>Agaricomycotina</taxon>
        <taxon>Agaricomycetes</taxon>
        <taxon>Agaricomycetidae</taxon>
        <taxon>Agaricales</taxon>
        <taxon>Marasmiineae</taxon>
        <taxon>Omphalotaceae</taxon>
        <taxon>Lentinula</taxon>
    </lineage>
</organism>
<feature type="compositionally biased region" description="Low complexity" evidence="1">
    <location>
        <begin position="32"/>
        <end position="43"/>
    </location>
</feature>
<feature type="compositionally biased region" description="Basic and acidic residues" evidence="1">
    <location>
        <begin position="181"/>
        <end position="202"/>
    </location>
</feature>
<comment type="caution">
    <text evidence="2">The sequence shown here is derived from an EMBL/GenBank/DDBJ whole genome shotgun (WGS) entry which is preliminary data.</text>
</comment>
<feature type="compositionally biased region" description="Basic and acidic residues" evidence="1">
    <location>
        <begin position="1"/>
        <end position="18"/>
    </location>
</feature>
<evidence type="ECO:0000256" key="1">
    <source>
        <dbReference type="SAM" id="MobiDB-lite"/>
    </source>
</evidence>
<name>A0ABQ8PXQ1_9AGAR</name>
<feature type="compositionally biased region" description="Low complexity" evidence="1">
    <location>
        <begin position="84"/>
        <end position="99"/>
    </location>
</feature>
<feature type="region of interest" description="Disordered" evidence="1">
    <location>
        <begin position="180"/>
        <end position="202"/>
    </location>
</feature>